<dbReference type="SUPFAM" id="SSF54909">
    <property type="entry name" value="Dimeric alpha+beta barrel"/>
    <property type="match status" value="1"/>
</dbReference>
<dbReference type="PANTHER" id="PTHR33178:SF10">
    <property type="entry name" value="STRESS-RESPONSE A_B BARREL DOMAIN-CONTAINING PROTEIN"/>
    <property type="match status" value="1"/>
</dbReference>
<dbReference type="PROSITE" id="PS51502">
    <property type="entry name" value="S_R_A_B_BARREL"/>
    <property type="match status" value="1"/>
</dbReference>
<evidence type="ECO:0000313" key="3">
    <source>
        <dbReference type="EMBL" id="KID91777.1"/>
    </source>
</evidence>
<dbReference type="Proteomes" id="UP000031192">
    <property type="component" value="Unassembled WGS sequence"/>
</dbReference>
<comment type="caution">
    <text evidence="3">The sequence shown here is derived from an EMBL/GenBank/DDBJ whole genome shotgun (WGS) entry which is preliminary data.</text>
</comment>
<evidence type="ECO:0000313" key="4">
    <source>
        <dbReference type="Proteomes" id="UP000031192"/>
    </source>
</evidence>
<dbReference type="AlphaFoldDB" id="A0A0B4HHM9"/>
<dbReference type="SMART" id="SM00886">
    <property type="entry name" value="Dabb"/>
    <property type="match status" value="1"/>
</dbReference>
<protein>
    <submittedName>
        <fullName evidence="3">Stress responsive A/B barrel domain protein</fullName>
    </submittedName>
</protein>
<dbReference type="InterPro" id="IPR013097">
    <property type="entry name" value="Dabb"/>
</dbReference>
<dbReference type="PANTHER" id="PTHR33178">
    <property type="match status" value="1"/>
</dbReference>
<accession>A0A0B4HHM9</accession>
<dbReference type="Gene3D" id="3.30.70.100">
    <property type="match status" value="1"/>
</dbReference>
<dbReference type="Pfam" id="PF07876">
    <property type="entry name" value="Dabb"/>
    <property type="match status" value="1"/>
</dbReference>
<evidence type="ECO:0000259" key="2">
    <source>
        <dbReference type="PROSITE" id="PS51502"/>
    </source>
</evidence>
<name>A0A0B4HHM9_METGA</name>
<evidence type="ECO:0000256" key="1">
    <source>
        <dbReference type="ARBA" id="ARBA00011738"/>
    </source>
</evidence>
<dbReference type="EMBL" id="AZNH01000003">
    <property type="protein sequence ID" value="KID91777.1"/>
    <property type="molecule type" value="Genomic_DNA"/>
</dbReference>
<sequence length="139" mass="15812">MAPVVHVVLFQFKDGQTPDQRRDVSAFLYLCIRAPYRRCSSLTAKTRFFLQLCDKMLGLRSKCLHPASKRPYIKSSMGGLDRSIEGCQHGSTHAFVVEFESEQDRDYYVNEDPAQASFVLEVLQKLDKATILDFSPGVF</sequence>
<feature type="domain" description="Stress-response A/B barrel" evidence="2">
    <location>
        <begin position="4"/>
        <end position="134"/>
    </location>
</feature>
<comment type="subunit">
    <text evidence="1">Homodimer.</text>
</comment>
<dbReference type="OrthoDB" id="1601230at2759"/>
<dbReference type="InterPro" id="IPR044662">
    <property type="entry name" value="HS1/DABB1-like"/>
</dbReference>
<keyword evidence="4" id="KW-1185">Reference proteome</keyword>
<dbReference type="InterPro" id="IPR011008">
    <property type="entry name" value="Dimeric_a/b-barrel"/>
</dbReference>
<proteinExistence type="predicted"/>
<organism evidence="3 4">
    <name type="scientific">Metarhizium guizhouense (strain ARSEF 977)</name>
    <dbReference type="NCBI Taxonomy" id="1276136"/>
    <lineage>
        <taxon>Eukaryota</taxon>
        <taxon>Fungi</taxon>
        <taxon>Dikarya</taxon>
        <taxon>Ascomycota</taxon>
        <taxon>Pezizomycotina</taxon>
        <taxon>Sordariomycetes</taxon>
        <taxon>Hypocreomycetidae</taxon>
        <taxon>Hypocreales</taxon>
        <taxon>Clavicipitaceae</taxon>
        <taxon>Metarhizium</taxon>
    </lineage>
</organism>
<reference evidence="3 4" key="1">
    <citation type="journal article" date="2014" name="Proc. Natl. Acad. Sci. U.S.A.">
        <title>Trajectory and genomic determinants of fungal-pathogen speciation and host adaptation.</title>
        <authorList>
            <person name="Hu X."/>
            <person name="Xiao G."/>
            <person name="Zheng P."/>
            <person name="Shang Y."/>
            <person name="Su Y."/>
            <person name="Zhang X."/>
            <person name="Liu X."/>
            <person name="Zhan S."/>
            <person name="St Leger R.J."/>
            <person name="Wang C."/>
        </authorList>
    </citation>
    <scope>NUCLEOTIDE SEQUENCE [LARGE SCALE GENOMIC DNA]</scope>
    <source>
        <strain evidence="3 4">ARSEF 977</strain>
    </source>
</reference>
<gene>
    <name evidence="3" type="ORF">MGU_01747</name>
</gene>
<dbReference type="HOGENOM" id="CLU_080664_2_1_1"/>